<accession>A0ABR3YW59</accession>
<feature type="compositionally biased region" description="Polar residues" evidence="1">
    <location>
        <begin position="228"/>
        <end position="238"/>
    </location>
</feature>
<proteinExistence type="predicted"/>
<feature type="compositionally biased region" description="Low complexity" evidence="1">
    <location>
        <begin position="171"/>
        <end position="200"/>
    </location>
</feature>
<feature type="compositionally biased region" description="Basic residues" evidence="1">
    <location>
        <begin position="212"/>
        <end position="226"/>
    </location>
</feature>
<evidence type="ECO:0000313" key="3">
    <source>
        <dbReference type="Proteomes" id="UP001583186"/>
    </source>
</evidence>
<feature type="compositionally biased region" description="Basic and acidic residues" evidence="1">
    <location>
        <begin position="80"/>
        <end position="91"/>
    </location>
</feature>
<dbReference type="EMBL" id="JAWCUI010000052">
    <property type="protein sequence ID" value="KAL1891544.1"/>
    <property type="molecule type" value="Genomic_DNA"/>
</dbReference>
<evidence type="ECO:0000313" key="2">
    <source>
        <dbReference type="EMBL" id="KAL1891544.1"/>
    </source>
</evidence>
<feature type="region of interest" description="Disordered" evidence="1">
    <location>
        <begin position="1"/>
        <end position="121"/>
    </location>
</feature>
<organism evidence="2 3">
    <name type="scientific">Sporothrix stenoceras</name>
    <dbReference type="NCBI Taxonomy" id="5173"/>
    <lineage>
        <taxon>Eukaryota</taxon>
        <taxon>Fungi</taxon>
        <taxon>Dikarya</taxon>
        <taxon>Ascomycota</taxon>
        <taxon>Pezizomycotina</taxon>
        <taxon>Sordariomycetes</taxon>
        <taxon>Sordariomycetidae</taxon>
        <taxon>Ophiostomatales</taxon>
        <taxon>Ophiostomataceae</taxon>
        <taxon>Sporothrix</taxon>
    </lineage>
</organism>
<evidence type="ECO:0000256" key="1">
    <source>
        <dbReference type="SAM" id="MobiDB-lite"/>
    </source>
</evidence>
<protein>
    <submittedName>
        <fullName evidence="2">Uncharacterized protein</fullName>
    </submittedName>
</protein>
<feature type="compositionally biased region" description="Polar residues" evidence="1">
    <location>
        <begin position="61"/>
        <end position="73"/>
    </location>
</feature>
<gene>
    <name evidence="2" type="ORF">Sste5346_007636</name>
</gene>
<feature type="region of interest" description="Disordered" evidence="1">
    <location>
        <begin position="144"/>
        <end position="238"/>
    </location>
</feature>
<comment type="caution">
    <text evidence="2">The sequence shown here is derived from an EMBL/GenBank/DDBJ whole genome shotgun (WGS) entry which is preliminary data.</text>
</comment>
<name>A0ABR3YW59_9PEZI</name>
<keyword evidence="3" id="KW-1185">Reference proteome</keyword>
<reference evidence="2 3" key="1">
    <citation type="journal article" date="2024" name="IMA Fungus">
        <title>IMA Genome - F19 : A genome assembly and annotation guide to empower mycologists, including annotated draft genome sequences of Ceratocystis pirilliformis, Diaporthe australafricana, Fusarium ophioides, Paecilomyces lecythidis, and Sporothrix stenoceras.</title>
        <authorList>
            <person name="Aylward J."/>
            <person name="Wilson A.M."/>
            <person name="Visagie C.M."/>
            <person name="Spraker J."/>
            <person name="Barnes I."/>
            <person name="Buitendag C."/>
            <person name="Ceriani C."/>
            <person name="Del Mar Angel L."/>
            <person name="du Plessis D."/>
            <person name="Fuchs T."/>
            <person name="Gasser K."/>
            <person name="Kramer D."/>
            <person name="Li W."/>
            <person name="Munsamy K."/>
            <person name="Piso A."/>
            <person name="Price J.L."/>
            <person name="Sonnekus B."/>
            <person name="Thomas C."/>
            <person name="van der Nest A."/>
            <person name="van Dijk A."/>
            <person name="van Heerden A."/>
            <person name="van Vuuren N."/>
            <person name="Yilmaz N."/>
            <person name="Duong T.A."/>
            <person name="van der Merwe N.A."/>
            <person name="Wingfield M.J."/>
            <person name="Wingfield B.D."/>
        </authorList>
    </citation>
    <scope>NUCLEOTIDE SEQUENCE [LARGE SCALE GENOMIC DNA]</scope>
    <source>
        <strain evidence="2 3">CMW 5346</strain>
    </source>
</reference>
<sequence length="238" mass="25074">MPSVSSGDSFAIVDPQSTLADEPSSSLSSEVHTNNNHTSANMNPQGSIAAIDMAADHQGRRQVTVSVRPTDNVSGYGESADVRDPQQDQRQHVAGGQPLPPGDAVNASSPTEPIDIGITTRSARAPSLSNLSDYARSMLLHTKQQMDATSGSPPPAHLHVAGPAGDQRYRSGSLNSSSNNNPVGSSHNTSTHNSSYNSYSRGMSQSTSPSRSQHHHTNSPHHHAHRQSLVNGTLPNGI</sequence>
<feature type="compositionally biased region" description="Polar residues" evidence="1">
    <location>
        <begin position="201"/>
        <end position="211"/>
    </location>
</feature>
<feature type="compositionally biased region" description="Polar residues" evidence="1">
    <location>
        <begin position="15"/>
        <end position="46"/>
    </location>
</feature>
<dbReference type="Proteomes" id="UP001583186">
    <property type="component" value="Unassembled WGS sequence"/>
</dbReference>